<comment type="cofactor">
    <cofactor evidence="1">
        <name>Mg(2+)</name>
        <dbReference type="ChEBI" id="CHEBI:18420"/>
    </cofactor>
</comment>
<reference evidence="7" key="1">
    <citation type="submission" date="2016-10" db="EMBL/GenBank/DDBJ databases">
        <authorList>
            <person name="Varghese N."/>
            <person name="Submissions S."/>
        </authorList>
    </citation>
    <scope>NUCLEOTIDE SEQUENCE [LARGE SCALE GENOMIC DNA]</scope>
    <source>
        <strain evidence="7">CGMCC 1.9127</strain>
    </source>
</reference>
<dbReference type="GO" id="GO:0052621">
    <property type="term" value="F:diguanylate cyclase activity"/>
    <property type="evidence" value="ECO:0007669"/>
    <property type="project" value="UniProtKB-EC"/>
</dbReference>
<feature type="domain" description="GGDEF" evidence="5">
    <location>
        <begin position="197"/>
        <end position="326"/>
    </location>
</feature>
<dbReference type="EC" id="2.7.7.65" evidence="2"/>
<feature type="transmembrane region" description="Helical" evidence="4">
    <location>
        <begin position="67"/>
        <end position="85"/>
    </location>
</feature>
<dbReference type="InterPro" id="IPR050469">
    <property type="entry name" value="Diguanylate_Cyclase"/>
</dbReference>
<dbReference type="AlphaFoldDB" id="A0A1H7T2U9"/>
<dbReference type="Pfam" id="PF00990">
    <property type="entry name" value="GGDEF"/>
    <property type="match status" value="1"/>
</dbReference>
<sequence>MACNMSKRSATEKMLLTLSAIAAVSISPFVYFRWLDGDLVMAFIDAMLILVLMIFFLLVYRTGKVSTAKFLLASALTVAIVAIVAIRGQSHLLWLYPCMIAFYYILPPRPAGIICFVGITLIAIVLFPSTSVLGLFTIIFTLFLTALFSYVIFESYSKTNEKLTLLADIDPLTSAGNRRALDRQLGKILADQQRAASAVSLLLLDLDHFKKINDQNGHAKGDIVLVQLVELIQKYTRSLDDIYRYGGEEFIIIPLQVTLQEAAQLAENLRKLIAETKFANTITLTVSIGVAQYRTGETAESWISRADAALYKAKDGGRNRVITETDLATAVTINNGEVSV</sequence>
<keyword evidence="4" id="KW-1133">Transmembrane helix</keyword>
<name>A0A1H7T2U9_9GAMM</name>
<protein>
    <recommendedName>
        <fullName evidence="2">diguanylate cyclase</fullName>
        <ecNumber evidence="2">2.7.7.65</ecNumber>
    </recommendedName>
</protein>
<keyword evidence="4" id="KW-0472">Membrane</keyword>
<dbReference type="Gene3D" id="3.30.70.270">
    <property type="match status" value="1"/>
</dbReference>
<accession>A0A1H7T2U9</accession>
<evidence type="ECO:0000256" key="2">
    <source>
        <dbReference type="ARBA" id="ARBA00012528"/>
    </source>
</evidence>
<evidence type="ECO:0000256" key="3">
    <source>
        <dbReference type="ARBA" id="ARBA00034247"/>
    </source>
</evidence>
<dbReference type="FunFam" id="3.30.70.270:FF:000001">
    <property type="entry name" value="Diguanylate cyclase domain protein"/>
    <property type="match status" value="1"/>
</dbReference>
<feature type="transmembrane region" description="Helical" evidence="4">
    <location>
        <begin position="133"/>
        <end position="153"/>
    </location>
</feature>
<dbReference type="InterPro" id="IPR000160">
    <property type="entry name" value="GGDEF_dom"/>
</dbReference>
<organism evidence="6 7">
    <name type="scientific">Colwellia chukchiensis</name>
    <dbReference type="NCBI Taxonomy" id="641665"/>
    <lineage>
        <taxon>Bacteria</taxon>
        <taxon>Pseudomonadati</taxon>
        <taxon>Pseudomonadota</taxon>
        <taxon>Gammaproteobacteria</taxon>
        <taxon>Alteromonadales</taxon>
        <taxon>Colwelliaceae</taxon>
        <taxon>Colwellia</taxon>
    </lineage>
</organism>
<dbReference type="SMART" id="SM00267">
    <property type="entry name" value="GGDEF"/>
    <property type="match status" value="1"/>
</dbReference>
<dbReference type="Proteomes" id="UP000199297">
    <property type="component" value="Unassembled WGS sequence"/>
</dbReference>
<feature type="transmembrane region" description="Helical" evidence="4">
    <location>
        <begin position="111"/>
        <end position="127"/>
    </location>
</feature>
<dbReference type="InterPro" id="IPR029787">
    <property type="entry name" value="Nucleotide_cyclase"/>
</dbReference>
<gene>
    <name evidence="6" type="ORF">SAMN05216262_12229</name>
</gene>
<keyword evidence="7" id="KW-1185">Reference proteome</keyword>
<evidence type="ECO:0000313" key="7">
    <source>
        <dbReference type="Proteomes" id="UP000199297"/>
    </source>
</evidence>
<dbReference type="CDD" id="cd01949">
    <property type="entry name" value="GGDEF"/>
    <property type="match status" value="1"/>
</dbReference>
<evidence type="ECO:0000256" key="4">
    <source>
        <dbReference type="SAM" id="Phobius"/>
    </source>
</evidence>
<feature type="transmembrane region" description="Helical" evidence="4">
    <location>
        <begin position="15"/>
        <end position="34"/>
    </location>
</feature>
<feature type="transmembrane region" description="Helical" evidence="4">
    <location>
        <begin position="40"/>
        <end position="60"/>
    </location>
</feature>
<dbReference type="SUPFAM" id="SSF55073">
    <property type="entry name" value="Nucleotide cyclase"/>
    <property type="match status" value="1"/>
</dbReference>
<comment type="catalytic activity">
    <reaction evidence="3">
        <text>2 GTP = 3',3'-c-di-GMP + 2 diphosphate</text>
        <dbReference type="Rhea" id="RHEA:24898"/>
        <dbReference type="ChEBI" id="CHEBI:33019"/>
        <dbReference type="ChEBI" id="CHEBI:37565"/>
        <dbReference type="ChEBI" id="CHEBI:58805"/>
        <dbReference type="EC" id="2.7.7.65"/>
    </reaction>
</comment>
<dbReference type="STRING" id="641665.GCA_002104455_02060"/>
<keyword evidence="4" id="KW-0812">Transmembrane</keyword>
<dbReference type="PANTHER" id="PTHR45138">
    <property type="entry name" value="REGULATORY COMPONENTS OF SENSORY TRANSDUCTION SYSTEM"/>
    <property type="match status" value="1"/>
</dbReference>
<evidence type="ECO:0000259" key="5">
    <source>
        <dbReference type="PROSITE" id="PS50887"/>
    </source>
</evidence>
<dbReference type="EMBL" id="FOBI01000022">
    <property type="protein sequence ID" value="SEL78829.1"/>
    <property type="molecule type" value="Genomic_DNA"/>
</dbReference>
<dbReference type="InterPro" id="IPR043128">
    <property type="entry name" value="Rev_trsase/Diguanyl_cyclase"/>
</dbReference>
<dbReference type="NCBIfam" id="TIGR00254">
    <property type="entry name" value="GGDEF"/>
    <property type="match status" value="1"/>
</dbReference>
<dbReference type="PANTHER" id="PTHR45138:SF9">
    <property type="entry name" value="DIGUANYLATE CYCLASE DGCM-RELATED"/>
    <property type="match status" value="1"/>
</dbReference>
<dbReference type="PROSITE" id="PS50887">
    <property type="entry name" value="GGDEF"/>
    <property type="match status" value="1"/>
</dbReference>
<evidence type="ECO:0000256" key="1">
    <source>
        <dbReference type="ARBA" id="ARBA00001946"/>
    </source>
</evidence>
<evidence type="ECO:0000313" key="6">
    <source>
        <dbReference type="EMBL" id="SEL78829.1"/>
    </source>
</evidence>
<proteinExistence type="predicted"/>